<comment type="catalytic activity">
    <reaction evidence="1">
        <text>(7,8-dihydropterin-6-yl)methyl diphosphate + 4-aminobenzoate = 7,8-dihydropteroate + diphosphate</text>
        <dbReference type="Rhea" id="RHEA:19949"/>
        <dbReference type="ChEBI" id="CHEBI:17836"/>
        <dbReference type="ChEBI" id="CHEBI:17839"/>
        <dbReference type="ChEBI" id="CHEBI:33019"/>
        <dbReference type="ChEBI" id="CHEBI:72950"/>
        <dbReference type="EC" id="2.5.1.15"/>
    </reaction>
</comment>
<sequence>MGVLNVTPDSFSDGGKYLILEQAIQHARRMAEEGATIIDIGGESTRPGSVPISVEEEIRRVVPVIKVLNQELSVPISIDTSKPEVMQAAVMAGAGLINDVNALRGDGALKVASELDVPICLAHMQGDPQTMQQNPLYINVVNEVQDFLLDRVNACEQHGISRDRLILDPGFGFGKQVIHNLLLLKHLSCICKIGLPVLVGFSRKSFIGTLLKTSIEDRLYGSVALAAIAVWEGAVIVRTHDVRATMQALILCNSAKRVKNEEEY</sequence>
<dbReference type="GO" id="GO:0046872">
    <property type="term" value="F:metal ion binding"/>
    <property type="evidence" value="ECO:0007669"/>
    <property type="project" value="UniProtKB-KW"/>
</dbReference>
<dbReference type="GO" id="GO:0046656">
    <property type="term" value="P:folic acid biosynthetic process"/>
    <property type="evidence" value="ECO:0007669"/>
    <property type="project" value="UniProtKB-KW"/>
</dbReference>
<accession>A0A1Q2SKZ1</accession>
<dbReference type="KEGG" id="ntt:TAO_0403"/>
<keyword evidence="7" id="KW-0808">Transferase</keyword>
<evidence type="ECO:0000256" key="11">
    <source>
        <dbReference type="ARBA" id="ARBA00030193"/>
    </source>
</evidence>
<dbReference type="PROSITE" id="PS50972">
    <property type="entry name" value="PTERIN_BINDING"/>
    <property type="match status" value="1"/>
</dbReference>
<evidence type="ECO:0000313" key="14">
    <source>
        <dbReference type="Proteomes" id="UP000243679"/>
    </source>
</evidence>
<dbReference type="SUPFAM" id="SSF51717">
    <property type="entry name" value="Dihydropteroate synthetase-like"/>
    <property type="match status" value="1"/>
</dbReference>
<dbReference type="EC" id="2.5.1.15" evidence="5"/>
<keyword evidence="9" id="KW-0460">Magnesium</keyword>
<name>A0A1Q2SKZ1_9GAMM</name>
<evidence type="ECO:0000256" key="8">
    <source>
        <dbReference type="ARBA" id="ARBA00022723"/>
    </source>
</evidence>
<dbReference type="PROSITE" id="PS00793">
    <property type="entry name" value="DHPS_2"/>
    <property type="match status" value="1"/>
</dbReference>
<keyword evidence="10" id="KW-0289">Folate biosynthesis</keyword>
<dbReference type="FunFam" id="3.20.20.20:FF:000006">
    <property type="entry name" value="Dihydropteroate synthase"/>
    <property type="match status" value="1"/>
</dbReference>
<evidence type="ECO:0000313" key="13">
    <source>
        <dbReference type="EMBL" id="BAW79773.1"/>
    </source>
</evidence>
<comment type="cofactor">
    <cofactor evidence="2">
        <name>Mg(2+)</name>
        <dbReference type="ChEBI" id="CHEBI:18420"/>
    </cofactor>
</comment>
<evidence type="ECO:0000256" key="9">
    <source>
        <dbReference type="ARBA" id="ARBA00022842"/>
    </source>
</evidence>
<dbReference type="Proteomes" id="UP000243679">
    <property type="component" value="Chromosome"/>
</dbReference>
<reference evidence="13 14" key="1">
    <citation type="journal article" date="2017" name="ISME J.">
        <title>An acid-tolerant ammonia-oxidizing ?-proteobacterium from soil.</title>
        <authorList>
            <person name="Hayatsu M."/>
            <person name="Tago K."/>
            <person name="Uchiyama I."/>
            <person name="Toyoda A."/>
            <person name="Wang Y."/>
            <person name="Shimomura Y."/>
            <person name="Okubo T."/>
            <person name="Kurisu F."/>
            <person name="Hirono Y."/>
            <person name="Nonaka K."/>
            <person name="Akiyama H."/>
            <person name="Itoh T."/>
            <person name="Takami H."/>
        </authorList>
    </citation>
    <scope>NUCLEOTIDE SEQUENCE [LARGE SCALE GENOMIC DNA]</scope>
    <source>
        <strain evidence="13 14">TAO100</strain>
    </source>
</reference>
<dbReference type="RefSeq" id="WP_096526391.1">
    <property type="nucleotide sequence ID" value="NZ_AP014836.1"/>
</dbReference>
<dbReference type="PANTHER" id="PTHR20941:SF1">
    <property type="entry name" value="FOLIC ACID SYNTHESIS PROTEIN FOL1"/>
    <property type="match status" value="1"/>
</dbReference>
<dbReference type="EMBL" id="AP014836">
    <property type="protein sequence ID" value="BAW79773.1"/>
    <property type="molecule type" value="Genomic_DNA"/>
</dbReference>
<dbReference type="Gene3D" id="3.20.20.20">
    <property type="entry name" value="Dihydropteroate synthase-like"/>
    <property type="match status" value="1"/>
</dbReference>
<evidence type="ECO:0000256" key="5">
    <source>
        <dbReference type="ARBA" id="ARBA00012458"/>
    </source>
</evidence>
<dbReference type="OrthoDB" id="9811744at2"/>
<evidence type="ECO:0000256" key="1">
    <source>
        <dbReference type="ARBA" id="ARBA00000012"/>
    </source>
</evidence>
<dbReference type="CDD" id="cd00739">
    <property type="entry name" value="DHPS"/>
    <property type="match status" value="1"/>
</dbReference>
<protein>
    <recommendedName>
        <fullName evidence="6">Dihydropteroate synthase</fullName>
        <ecNumber evidence="5">2.5.1.15</ecNumber>
    </recommendedName>
    <alternativeName>
        <fullName evidence="11">Dihydropteroate pyrophosphorylase</fullName>
    </alternativeName>
</protein>
<organism evidence="13 14">
    <name type="scientific">Candidatus Nitrosoglobus terrae</name>
    <dbReference type="NCBI Taxonomy" id="1630141"/>
    <lineage>
        <taxon>Bacteria</taxon>
        <taxon>Pseudomonadati</taxon>
        <taxon>Pseudomonadota</taxon>
        <taxon>Gammaproteobacteria</taxon>
        <taxon>Chromatiales</taxon>
        <taxon>Chromatiaceae</taxon>
        <taxon>Candidatus Nitrosoglobus</taxon>
    </lineage>
</organism>
<dbReference type="InterPro" id="IPR006390">
    <property type="entry name" value="DHP_synth_dom"/>
</dbReference>
<dbReference type="GO" id="GO:0005829">
    <property type="term" value="C:cytosol"/>
    <property type="evidence" value="ECO:0007669"/>
    <property type="project" value="TreeGrafter"/>
</dbReference>
<dbReference type="InterPro" id="IPR011005">
    <property type="entry name" value="Dihydropteroate_synth-like_sf"/>
</dbReference>
<keyword evidence="8" id="KW-0479">Metal-binding</keyword>
<evidence type="ECO:0000256" key="4">
    <source>
        <dbReference type="ARBA" id="ARBA00009503"/>
    </source>
</evidence>
<dbReference type="InterPro" id="IPR045031">
    <property type="entry name" value="DHP_synth-like"/>
</dbReference>
<gene>
    <name evidence="13" type="ORF">TAO_0403</name>
</gene>
<dbReference type="InterPro" id="IPR000489">
    <property type="entry name" value="Pterin-binding_dom"/>
</dbReference>
<comment type="similarity">
    <text evidence="4">Belongs to the DHPS family.</text>
</comment>
<dbReference type="PANTHER" id="PTHR20941">
    <property type="entry name" value="FOLATE SYNTHESIS PROTEINS"/>
    <property type="match status" value="1"/>
</dbReference>
<evidence type="ECO:0000256" key="2">
    <source>
        <dbReference type="ARBA" id="ARBA00001946"/>
    </source>
</evidence>
<evidence type="ECO:0000256" key="3">
    <source>
        <dbReference type="ARBA" id="ARBA00004763"/>
    </source>
</evidence>
<evidence type="ECO:0000259" key="12">
    <source>
        <dbReference type="PROSITE" id="PS50972"/>
    </source>
</evidence>
<dbReference type="GO" id="GO:0004156">
    <property type="term" value="F:dihydropteroate synthase activity"/>
    <property type="evidence" value="ECO:0007669"/>
    <property type="project" value="UniProtKB-EC"/>
</dbReference>
<dbReference type="NCBIfam" id="TIGR01496">
    <property type="entry name" value="DHPS"/>
    <property type="match status" value="1"/>
</dbReference>
<evidence type="ECO:0000256" key="6">
    <source>
        <dbReference type="ARBA" id="ARBA00016919"/>
    </source>
</evidence>
<dbReference type="Pfam" id="PF00809">
    <property type="entry name" value="Pterin_bind"/>
    <property type="match status" value="1"/>
</dbReference>
<keyword evidence="14" id="KW-1185">Reference proteome</keyword>
<dbReference type="GO" id="GO:0046654">
    <property type="term" value="P:tetrahydrofolate biosynthetic process"/>
    <property type="evidence" value="ECO:0007669"/>
    <property type="project" value="TreeGrafter"/>
</dbReference>
<feature type="domain" description="Pterin-binding" evidence="12">
    <location>
        <begin position="1"/>
        <end position="250"/>
    </location>
</feature>
<evidence type="ECO:0000256" key="7">
    <source>
        <dbReference type="ARBA" id="ARBA00022679"/>
    </source>
</evidence>
<evidence type="ECO:0000256" key="10">
    <source>
        <dbReference type="ARBA" id="ARBA00022909"/>
    </source>
</evidence>
<comment type="pathway">
    <text evidence="3">Cofactor biosynthesis; tetrahydrofolate biosynthesis; 7,8-dihydrofolate from 2-amino-4-hydroxy-6-hydroxymethyl-7,8-dihydropteridine diphosphate and 4-aminobenzoate: step 1/2.</text>
</comment>
<proteinExistence type="inferred from homology"/>
<dbReference type="AlphaFoldDB" id="A0A1Q2SKZ1"/>